<proteinExistence type="inferred from homology"/>
<dbReference type="PANTHER" id="PTHR12707">
    <property type="entry name" value="PINN"/>
    <property type="match status" value="1"/>
</dbReference>
<feature type="region of interest" description="Disordered" evidence="9">
    <location>
        <begin position="1"/>
        <end position="45"/>
    </location>
</feature>
<comment type="similarity">
    <text evidence="2">Belongs to the pinin family.</text>
</comment>
<dbReference type="OrthoDB" id="330772at2759"/>
<evidence type="ECO:0000256" key="1">
    <source>
        <dbReference type="ARBA" id="ARBA00004123"/>
    </source>
</evidence>
<dbReference type="AlphaFoldDB" id="A0A8H7VB35"/>
<name>A0A8H7VB35_9FUNG</name>
<keyword evidence="6" id="KW-0508">mRNA splicing</keyword>
<evidence type="ECO:0000256" key="2">
    <source>
        <dbReference type="ARBA" id="ARBA00010386"/>
    </source>
</evidence>
<feature type="coiled-coil region" evidence="8">
    <location>
        <begin position="71"/>
        <end position="138"/>
    </location>
</feature>
<reference evidence="11" key="1">
    <citation type="submission" date="2020-12" db="EMBL/GenBank/DDBJ databases">
        <title>Metabolic potential, ecology and presence of endohyphal bacteria is reflected in genomic diversity of Mucoromycotina.</title>
        <authorList>
            <person name="Muszewska A."/>
            <person name="Okrasinska A."/>
            <person name="Steczkiewicz K."/>
            <person name="Drgas O."/>
            <person name="Orlowska M."/>
            <person name="Perlinska-Lenart U."/>
            <person name="Aleksandrzak-Piekarczyk T."/>
            <person name="Szatraj K."/>
            <person name="Zielenkiewicz U."/>
            <person name="Pilsyk S."/>
            <person name="Malc E."/>
            <person name="Mieczkowski P."/>
            <person name="Kruszewska J.S."/>
            <person name="Biernat P."/>
            <person name="Pawlowska J."/>
        </authorList>
    </citation>
    <scope>NUCLEOTIDE SEQUENCE</scope>
    <source>
        <strain evidence="11">WA0000017839</strain>
    </source>
</reference>
<evidence type="ECO:0000313" key="11">
    <source>
        <dbReference type="EMBL" id="KAG2207894.1"/>
    </source>
</evidence>
<evidence type="ECO:0000256" key="9">
    <source>
        <dbReference type="SAM" id="MobiDB-lite"/>
    </source>
</evidence>
<dbReference type="Proteomes" id="UP000603453">
    <property type="component" value="Unassembled WGS sequence"/>
</dbReference>
<dbReference type="InterPro" id="IPR039853">
    <property type="entry name" value="Pinin"/>
</dbReference>
<keyword evidence="12" id="KW-1185">Reference proteome</keyword>
<dbReference type="PANTHER" id="PTHR12707:SF0">
    <property type="entry name" value="PININ"/>
    <property type="match status" value="1"/>
</dbReference>
<evidence type="ECO:0000256" key="3">
    <source>
        <dbReference type="ARBA" id="ARBA00022664"/>
    </source>
</evidence>
<keyword evidence="7" id="KW-0539">Nucleus</keyword>
<evidence type="ECO:0000256" key="8">
    <source>
        <dbReference type="SAM" id="Coils"/>
    </source>
</evidence>
<evidence type="ECO:0000256" key="6">
    <source>
        <dbReference type="ARBA" id="ARBA00023187"/>
    </source>
</evidence>
<dbReference type="GO" id="GO:0071013">
    <property type="term" value="C:catalytic step 2 spliceosome"/>
    <property type="evidence" value="ECO:0007669"/>
    <property type="project" value="TreeGrafter"/>
</dbReference>
<dbReference type="EMBL" id="JAEPRD010000022">
    <property type="protein sequence ID" value="KAG2207894.1"/>
    <property type="molecule type" value="Genomic_DNA"/>
</dbReference>
<evidence type="ECO:0000256" key="4">
    <source>
        <dbReference type="ARBA" id="ARBA00023015"/>
    </source>
</evidence>
<evidence type="ECO:0000259" key="10">
    <source>
        <dbReference type="Pfam" id="PF04696"/>
    </source>
</evidence>
<accession>A0A8H7VB35</accession>
<keyword evidence="3" id="KW-0507">mRNA processing</keyword>
<keyword evidence="4" id="KW-0805">Transcription regulation</keyword>
<comment type="caution">
    <text evidence="11">The sequence shown here is derived from an EMBL/GenBank/DDBJ whole genome shotgun (WGS) entry which is preliminary data.</text>
</comment>
<evidence type="ECO:0000256" key="5">
    <source>
        <dbReference type="ARBA" id="ARBA00023163"/>
    </source>
</evidence>
<keyword evidence="8" id="KW-0175">Coiled coil</keyword>
<protein>
    <recommendedName>
        <fullName evidence="10">Pinin/SDK/MemA protein domain-containing protein</fullName>
    </recommendedName>
</protein>
<dbReference type="GO" id="GO:0006397">
    <property type="term" value="P:mRNA processing"/>
    <property type="evidence" value="ECO:0007669"/>
    <property type="project" value="UniProtKB-KW"/>
</dbReference>
<comment type="subcellular location">
    <subcellularLocation>
        <location evidence="1">Nucleus</location>
    </subcellularLocation>
</comment>
<evidence type="ECO:0000313" key="12">
    <source>
        <dbReference type="Proteomes" id="UP000603453"/>
    </source>
</evidence>
<feature type="domain" description="Pinin/SDK/MemA protein" evidence="10">
    <location>
        <begin position="43"/>
        <end position="166"/>
    </location>
</feature>
<dbReference type="Pfam" id="PF04696">
    <property type="entry name" value="Pinin_SDK_memA"/>
    <property type="match status" value="1"/>
</dbReference>
<feature type="compositionally biased region" description="Polar residues" evidence="9">
    <location>
        <begin position="1"/>
        <end position="11"/>
    </location>
</feature>
<gene>
    <name evidence="11" type="ORF">INT47_010878</name>
</gene>
<keyword evidence="5" id="KW-0804">Transcription</keyword>
<evidence type="ECO:0000256" key="7">
    <source>
        <dbReference type="ARBA" id="ARBA00023242"/>
    </source>
</evidence>
<dbReference type="InterPro" id="IPR006786">
    <property type="entry name" value="Pinin_SDK_MemA"/>
</dbReference>
<sequence>MVQSSIVVPSTSHRKRSIDVSSKEESGQDEEIKRPRLETSEAGKNRNKRLFGALLGTLNKFKNETEKTSEVDKNRREINEKLHEKLELERKELQERLQARKEEKQRMLELKIQEEQELQAEERELKKLEQQEKLANFLRTETEPFLYYLPETLTDEMSLTIKEQKERVIESRNKLENKGSLL</sequence>
<dbReference type="GO" id="GO:0008380">
    <property type="term" value="P:RNA splicing"/>
    <property type="evidence" value="ECO:0007669"/>
    <property type="project" value="UniProtKB-KW"/>
</dbReference>
<organism evidence="11 12">
    <name type="scientific">Mucor saturninus</name>
    <dbReference type="NCBI Taxonomy" id="64648"/>
    <lineage>
        <taxon>Eukaryota</taxon>
        <taxon>Fungi</taxon>
        <taxon>Fungi incertae sedis</taxon>
        <taxon>Mucoromycota</taxon>
        <taxon>Mucoromycotina</taxon>
        <taxon>Mucoromycetes</taxon>
        <taxon>Mucorales</taxon>
        <taxon>Mucorineae</taxon>
        <taxon>Mucoraceae</taxon>
        <taxon>Mucor</taxon>
    </lineage>
</organism>
<feature type="compositionally biased region" description="Basic and acidic residues" evidence="9">
    <location>
        <begin position="17"/>
        <end position="44"/>
    </location>
</feature>